<feature type="transmembrane region" description="Helical" evidence="1">
    <location>
        <begin position="44"/>
        <end position="65"/>
    </location>
</feature>
<dbReference type="EMBL" id="LZSO01000028">
    <property type="protein sequence ID" value="OBB28678.1"/>
    <property type="molecule type" value="Genomic_DNA"/>
</dbReference>
<evidence type="ECO:0000256" key="1">
    <source>
        <dbReference type="SAM" id="Phobius"/>
    </source>
</evidence>
<evidence type="ECO:0000313" key="3">
    <source>
        <dbReference type="Proteomes" id="UP000093902"/>
    </source>
</evidence>
<accession>A0A1A0R3D4</accession>
<keyword evidence="1" id="KW-0812">Transmembrane</keyword>
<dbReference type="AlphaFoldDB" id="A0A1A0R3D4"/>
<feature type="transmembrane region" description="Helical" evidence="1">
    <location>
        <begin position="265"/>
        <end position="285"/>
    </location>
</feature>
<dbReference type="Proteomes" id="UP000093902">
    <property type="component" value="Unassembled WGS sequence"/>
</dbReference>
<gene>
    <name evidence="2" type="ORF">A5792_22435</name>
</gene>
<reference evidence="3" key="1">
    <citation type="submission" date="2016-06" db="EMBL/GenBank/DDBJ databases">
        <authorList>
            <person name="Sutton G."/>
            <person name="Brinkac L."/>
            <person name="Sanka R."/>
            <person name="Adams M."/>
            <person name="Lau E."/>
            <person name="Mehaffy C."/>
            <person name="Tameris M."/>
            <person name="Hatherill M."/>
            <person name="Hanekom W."/>
            <person name="Mahomed H."/>
            <person name="Mcshane H."/>
        </authorList>
    </citation>
    <scope>NUCLEOTIDE SEQUENCE [LARGE SCALE GENOMIC DNA]</scope>
    <source>
        <strain evidence="3">852002-51209_SCH5440388</strain>
    </source>
</reference>
<keyword evidence="1" id="KW-1133">Transmembrane helix</keyword>
<protein>
    <submittedName>
        <fullName evidence="2">Uncharacterized protein</fullName>
    </submittedName>
</protein>
<name>A0A1A0R3D4_MYCPR</name>
<feature type="transmembrane region" description="Helical" evidence="1">
    <location>
        <begin position="232"/>
        <end position="253"/>
    </location>
</feature>
<dbReference type="RefSeq" id="WP_064932916.1">
    <property type="nucleotide sequence ID" value="NZ_LZSO01000028.1"/>
</dbReference>
<organism evidence="2 3">
    <name type="scientific">Mycolicibacterium peregrinum</name>
    <name type="common">Mycobacterium peregrinum</name>
    <dbReference type="NCBI Taxonomy" id="43304"/>
    <lineage>
        <taxon>Bacteria</taxon>
        <taxon>Bacillati</taxon>
        <taxon>Actinomycetota</taxon>
        <taxon>Actinomycetes</taxon>
        <taxon>Mycobacteriales</taxon>
        <taxon>Mycobacteriaceae</taxon>
        <taxon>Mycolicibacterium</taxon>
    </lineage>
</organism>
<proteinExistence type="predicted"/>
<keyword evidence="1" id="KW-0472">Membrane</keyword>
<dbReference type="OrthoDB" id="4641027at2"/>
<comment type="caution">
    <text evidence="2">The sequence shown here is derived from an EMBL/GenBank/DDBJ whole genome shotgun (WGS) entry which is preliminary data.</text>
</comment>
<feature type="transmembrane region" description="Helical" evidence="1">
    <location>
        <begin position="77"/>
        <end position="103"/>
    </location>
</feature>
<sequence length="368" mass="39350">MHEQRGRPTRFEELGGGVTRAHGVAHRNMTNHLARAEYLSKRRLWVVLALVNVVVPVLVVLSARIPFSGENLPNLPYLLYGLVFAVAMGVGIFIVFGFGLLVLAGPRSWALKLPAGTAMWAEFRPEAVGIGWSEHFNALYLDQVLRVRRVDSVLVVKSIGDIELLIPDELVPPDIAASLLSTFKEPRRVVPSYPEATPGARQRTGPDGVTRTVDSADAGLADQLGAAVKRSVVTRLALALAILVPLAVLGLSYVEDGELTASSVLRGAGLLVAAVGALTYVVYFATPAKFRQLVPPGAPIAAEFGPQQIGVRLGGHLQILKLDGIDRIWHADHVFHVSTRGLGTGMVIPERLVPADVASGLFAQFGAA</sequence>
<evidence type="ECO:0000313" key="2">
    <source>
        <dbReference type="EMBL" id="OBB28678.1"/>
    </source>
</evidence>